<sequence>MDLALAGKVVLVTGGSKGLGLAAARAFAREGSRVVIASRSRENLAAAQAALAAEGLEVATVAADFADAAEATRAVAEAERPFGPVEVLINSAGAAKRTPAEDLDAAAWKAGLEAKFFPYIHAQDAVLRSFRRRAGAGAGADGRAETRLPPPRQIGAIVNIVGTGGRIPSGTHLPGGSANAALLLSTLGLAREYAPYGIRINAINPGFTLTDRIEQNLALEARRLGISRDEALAAGAAATPLRRYGEAHEIAEVALFLASERASYVVGALVAVDGGQSLAL</sequence>
<dbReference type="PRINTS" id="PR00081">
    <property type="entry name" value="GDHRDH"/>
</dbReference>
<evidence type="ECO:0000256" key="1">
    <source>
        <dbReference type="ARBA" id="ARBA00006484"/>
    </source>
</evidence>
<dbReference type="Pfam" id="PF00106">
    <property type="entry name" value="adh_short"/>
    <property type="match status" value="1"/>
</dbReference>
<dbReference type="InterPro" id="IPR057326">
    <property type="entry name" value="KR_dom"/>
</dbReference>
<dbReference type="RefSeq" id="WP_174470506.1">
    <property type="nucleotide sequence ID" value="NZ_JAGINN010000004.1"/>
</dbReference>
<protein>
    <submittedName>
        <fullName evidence="4">SDR family oxidoreductase</fullName>
    </submittedName>
</protein>
<evidence type="ECO:0000313" key="4">
    <source>
        <dbReference type="EMBL" id="NUA99189.1"/>
    </source>
</evidence>
<dbReference type="InterPro" id="IPR036291">
    <property type="entry name" value="NAD(P)-bd_dom_sf"/>
</dbReference>
<comment type="caution">
    <text evidence="4">The sequence shown here is derived from an EMBL/GenBank/DDBJ whole genome shotgun (WGS) entry which is preliminary data.</text>
</comment>
<evidence type="ECO:0000313" key="5">
    <source>
        <dbReference type="Proteomes" id="UP000605086"/>
    </source>
</evidence>
<evidence type="ECO:0000256" key="2">
    <source>
        <dbReference type="ARBA" id="ARBA00023002"/>
    </source>
</evidence>
<name>A0ABX2K6J0_9PROT</name>
<dbReference type="PANTHER" id="PTHR43639">
    <property type="entry name" value="OXIDOREDUCTASE, SHORT-CHAIN DEHYDROGENASE/REDUCTASE FAMILY (AFU_ORTHOLOGUE AFUA_5G02870)"/>
    <property type="match status" value="1"/>
</dbReference>
<dbReference type="EMBL" id="WHOS01000007">
    <property type="protein sequence ID" value="NUA99189.1"/>
    <property type="molecule type" value="Genomic_DNA"/>
</dbReference>
<gene>
    <name evidence="4" type="ORF">GBZ48_07805</name>
</gene>
<keyword evidence="5" id="KW-1185">Reference proteome</keyword>
<dbReference type="InterPro" id="IPR002347">
    <property type="entry name" value="SDR_fam"/>
</dbReference>
<feature type="domain" description="Ketoreductase" evidence="3">
    <location>
        <begin position="8"/>
        <end position="166"/>
    </location>
</feature>
<dbReference type="Gene3D" id="3.40.50.720">
    <property type="entry name" value="NAD(P)-binding Rossmann-like Domain"/>
    <property type="match status" value="1"/>
</dbReference>
<proteinExistence type="inferred from homology"/>
<reference evidence="4 5" key="1">
    <citation type="submission" date="2019-10" db="EMBL/GenBank/DDBJ databases">
        <title>Genome sequence of Azospirillum melinis.</title>
        <authorList>
            <person name="Ambrosini A."/>
            <person name="Sant'Anna F.H."/>
            <person name="Cassan F.D."/>
            <person name="Souza E.M."/>
            <person name="Passaglia L.M.P."/>
        </authorList>
    </citation>
    <scope>NUCLEOTIDE SEQUENCE [LARGE SCALE GENOMIC DNA]</scope>
    <source>
        <strain evidence="4 5">TMCY0552</strain>
    </source>
</reference>
<accession>A0ABX2K6J0</accession>
<comment type="similarity">
    <text evidence="1">Belongs to the short-chain dehydrogenases/reductases (SDR) family.</text>
</comment>
<dbReference type="PANTHER" id="PTHR43639:SF1">
    <property type="entry name" value="SHORT-CHAIN DEHYDROGENASE_REDUCTASE FAMILY PROTEIN"/>
    <property type="match status" value="1"/>
</dbReference>
<keyword evidence="2" id="KW-0560">Oxidoreductase</keyword>
<dbReference type="SUPFAM" id="SSF51735">
    <property type="entry name" value="NAD(P)-binding Rossmann-fold domains"/>
    <property type="match status" value="1"/>
</dbReference>
<evidence type="ECO:0000259" key="3">
    <source>
        <dbReference type="SMART" id="SM00822"/>
    </source>
</evidence>
<organism evidence="4 5">
    <name type="scientific">Azospirillum melinis</name>
    <dbReference type="NCBI Taxonomy" id="328839"/>
    <lineage>
        <taxon>Bacteria</taxon>
        <taxon>Pseudomonadati</taxon>
        <taxon>Pseudomonadota</taxon>
        <taxon>Alphaproteobacteria</taxon>
        <taxon>Rhodospirillales</taxon>
        <taxon>Azospirillaceae</taxon>
        <taxon>Azospirillum</taxon>
    </lineage>
</organism>
<dbReference type="Pfam" id="PF13561">
    <property type="entry name" value="adh_short_C2"/>
    <property type="match status" value="1"/>
</dbReference>
<dbReference type="SMART" id="SM00822">
    <property type="entry name" value="PKS_KR"/>
    <property type="match status" value="1"/>
</dbReference>
<dbReference type="Proteomes" id="UP000605086">
    <property type="component" value="Unassembled WGS sequence"/>
</dbReference>